<dbReference type="EMBL" id="CM043799">
    <property type="protein sequence ID" value="KAI4804003.1"/>
    <property type="molecule type" value="Genomic_DNA"/>
</dbReference>
<keyword evidence="2" id="KW-1185">Reference proteome</keyword>
<organism evidence="1 2">
    <name type="scientific">Chaenocephalus aceratus</name>
    <name type="common">Blackfin icefish</name>
    <name type="synonym">Chaenichthys aceratus</name>
    <dbReference type="NCBI Taxonomy" id="36190"/>
    <lineage>
        <taxon>Eukaryota</taxon>
        <taxon>Metazoa</taxon>
        <taxon>Chordata</taxon>
        <taxon>Craniata</taxon>
        <taxon>Vertebrata</taxon>
        <taxon>Euteleostomi</taxon>
        <taxon>Actinopterygii</taxon>
        <taxon>Neopterygii</taxon>
        <taxon>Teleostei</taxon>
        <taxon>Neoteleostei</taxon>
        <taxon>Acanthomorphata</taxon>
        <taxon>Eupercaria</taxon>
        <taxon>Perciformes</taxon>
        <taxon>Notothenioidei</taxon>
        <taxon>Channichthyidae</taxon>
        <taxon>Chaenocephalus</taxon>
    </lineage>
</organism>
<evidence type="ECO:0000313" key="2">
    <source>
        <dbReference type="Proteomes" id="UP001057452"/>
    </source>
</evidence>
<evidence type="ECO:0000313" key="1">
    <source>
        <dbReference type="EMBL" id="KAI4804003.1"/>
    </source>
</evidence>
<sequence length="60" mass="6390">DISIRISITTNNLIIWKPNAVGDATSTAAIGKEDDACAWLCTLHSPGGVMENPFELPSHP</sequence>
<name>A0ACB9VUE6_CHAAC</name>
<proteinExistence type="predicted"/>
<dbReference type="Proteomes" id="UP001057452">
    <property type="component" value="Chromosome 15"/>
</dbReference>
<protein>
    <submittedName>
        <fullName evidence="1">Uncharacterized protein</fullName>
    </submittedName>
</protein>
<accession>A0ACB9VUE6</accession>
<reference evidence="1" key="1">
    <citation type="submission" date="2022-05" db="EMBL/GenBank/DDBJ databases">
        <title>Chromosome-level genome of Chaenocephalus aceratus.</title>
        <authorList>
            <person name="Park H."/>
        </authorList>
    </citation>
    <scope>NUCLEOTIDE SEQUENCE</scope>
    <source>
        <strain evidence="1">KU_202001</strain>
    </source>
</reference>
<gene>
    <name evidence="1" type="ORF">KUCAC02_025648</name>
</gene>
<comment type="caution">
    <text evidence="1">The sequence shown here is derived from an EMBL/GenBank/DDBJ whole genome shotgun (WGS) entry which is preliminary data.</text>
</comment>
<feature type="non-terminal residue" evidence="1">
    <location>
        <position position="60"/>
    </location>
</feature>
<feature type="non-terminal residue" evidence="1">
    <location>
        <position position="1"/>
    </location>
</feature>